<reference evidence="1 2" key="1">
    <citation type="journal article" date="2005" name="J. Bacteriol.">
        <title>Insights into genome plasticity and pathogenicity of the plant pathogenic Bacterium Xanthomonas campestris pv. vesicatoria revealed by the complete genome sequence.</title>
        <authorList>
            <person name="Thieme F."/>
            <person name="Koebnik R."/>
            <person name="Bekel T."/>
            <person name="Berger C."/>
            <person name="Boch J."/>
            <person name="Buettner D."/>
            <person name="Caldana C."/>
            <person name="Gaigalat L."/>
            <person name="Goesmann A."/>
            <person name="Kay S."/>
            <person name="Kirchner O."/>
            <person name="Lanz C."/>
            <person name="Linke B."/>
            <person name="McHardy A.C."/>
            <person name="Meyer F."/>
            <person name="Mittenhuber G."/>
            <person name="Nies D.H."/>
            <person name="Niesbach-Kloesgen U."/>
            <person name="Patschkowski T."/>
            <person name="Rueckert C."/>
            <person name="Rupp O."/>
            <person name="Schneicker S."/>
            <person name="Schuster S.C."/>
            <person name="Vorhoelter F.J."/>
            <person name="Weber E."/>
            <person name="Puehler A."/>
            <person name="Bonas U."/>
            <person name="Bartels D."/>
            <person name="Kaiser O."/>
        </authorList>
    </citation>
    <scope>NUCLEOTIDE SEQUENCE [LARGE SCALE GENOMIC DNA]</scope>
    <source>
        <strain evidence="1 2">85-10</strain>
    </source>
</reference>
<dbReference type="EMBL" id="AM039952">
    <property type="protein sequence ID" value="CAJ21826.1"/>
    <property type="molecule type" value="Genomic_DNA"/>
</dbReference>
<sequence length="133" mass="14933">MIDQHLRLSRDWRAGCHRFDLLEQRALPSSELFACPIGSGPIGLGQTPRLPTHNDRWQADHRVIARGSGRRRLPRSFDNRCAGCARLALTASASCRIQAHAPMCAPYRDRSEGWTLHLAPTQTPRRCRRGVGV</sequence>
<accession>Q3BZ87</accession>
<dbReference type="HOGENOM" id="CLU_1905934_0_0_6"/>
<protein>
    <submittedName>
        <fullName evidence="1">Uncharacterized protein</fullName>
    </submittedName>
</protein>
<evidence type="ECO:0000313" key="2">
    <source>
        <dbReference type="Proteomes" id="UP000007069"/>
    </source>
</evidence>
<evidence type="ECO:0000313" key="1">
    <source>
        <dbReference type="EMBL" id="CAJ21826.1"/>
    </source>
</evidence>
<proteinExistence type="predicted"/>
<name>Q3BZ87_XANE5</name>
<gene>
    <name evidence="1" type="ordered locus">XCV0195</name>
</gene>
<dbReference type="Proteomes" id="UP000007069">
    <property type="component" value="Chromosome"/>
</dbReference>
<organism evidence="2">
    <name type="scientific">Xanthomonas euvesicatoria pv. vesicatoria (strain 85-10)</name>
    <name type="common">Xanthomonas campestris pv. vesicatoria</name>
    <dbReference type="NCBI Taxonomy" id="316273"/>
    <lineage>
        <taxon>Bacteria</taxon>
        <taxon>Pseudomonadati</taxon>
        <taxon>Pseudomonadota</taxon>
        <taxon>Gammaproteobacteria</taxon>
        <taxon>Lysobacterales</taxon>
        <taxon>Lysobacteraceae</taxon>
        <taxon>Xanthomonas</taxon>
    </lineage>
</organism>
<dbReference type="KEGG" id="xcv:XCV0195"/>
<dbReference type="AlphaFoldDB" id="Q3BZ87"/>